<evidence type="ECO:0000313" key="2">
    <source>
        <dbReference type="Proteomes" id="UP000603453"/>
    </source>
</evidence>
<protein>
    <submittedName>
        <fullName evidence="1">Uncharacterized protein</fullName>
    </submittedName>
</protein>
<name>A0A8H7RGE4_9FUNG</name>
<reference evidence="1" key="1">
    <citation type="submission" date="2020-12" db="EMBL/GenBank/DDBJ databases">
        <title>Metabolic potential, ecology and presence of endohyphal bacteria is reflected in genomic diversity of Mucoromycotina.</title>
        <authorList>
            <person name="Muszewska A."/>
            <person name="Okrasinska A."/>
            <person name="Steczkiewicz K."/>
            <person name="Drgas O."/>
            <person name="Orlowska M."/>
            <person name="Perlinska-Lenart U."/>
            <person name="Aleksandrzak-Piekarczyk T."/>
            <person name="Szatraj K."/>
            <person name="Zielenkiewicz U."/>
            <person name="Pilsyk S."/>
            <person name="Malc E."/>
            <person name="Mieczkowski P."/>
            <person name="Kruszewska J.S."/>
            <person name="Biernat P."/>
            <person name="Pawlowska J."/>
        </authorList>
    </citation>
    <scope>NUCLEOTIDE SEQUENCE</scope>
    <source>
        <strain evidence="1">WA0000017839</strain>
    </source>
</reference>
<accession>A0A8H7RGE4</accession>
<organism evidence="1 2">
    <name type="scientific">Mucor saturninus</name>
    <dbReference type="NCBI Taxonomy" id="64648"/>
    <lineage>
        <taxon>Eukaryota</taxon>
        <taxon>Fungi</taxon>
        <taxon>Fungi incertae sedis</taxon>
        <taxon>Mucoromycota</taxon>
        <taxon>Mucoromycotina</taxon>
        <taxon>Mucoromycetes</taxon>
        <taxon>Mucorales</taxon>
        <taxon>Mucorineae</taxon>
        <taxon>Mucoraceae</taxon>
        <taxon>Mucor</taxon>
    </lineage>
</organism>
<gene>
    <name evidence="1" type="ORF">INT47_002456</name>
</gene>
<dbReference type="AlphaFoldDB" id="A0A8H7RGE4"/>
<comment type="caution">
    <text evidence="1">The sequence shown here is derived from an EMBL/GenBank/DDBJ whole genome shotgun (WGS) entry which is preliminary data.</text>
</comment>
<evidence type="ECO:0000313" key="1">
    <source>
        <dbReference type="EMBL" id="KAG2210514.1"/>
    </source>
</evidence>
<dbReference type="Proteomes" id="UP000603453">
    <property type="component" value="Unassembled WGS sequence"/>
</dbReference>
<keyword evidence="2" id="KW-1185">Reference proteome</keyword>
<proteinExistence type="predicted"/>
<sequence length="132" mass="15526">MKGHLPYVDIRAFYTEFGFKFRENAEQKFKECILKDKSCLLRMRIKEGIVGLSNRGPSGRSHVIVWSDIQGVDNVRASYELQDDFKMAMLKVFKNRKLKHRYCIINAIDKVQKDDDVDLKTQQEFEMSEEEA</sequence>
<dbReference type="EMBL" id="JAEPRD010000011">
    <property type="protein sequence ID" value="KAG2210514.1"/>
    <property type="molecule type" value="Genomic_DNA"/>
</dbReference>